<dbReference type="SUPFAM" id="SSF49785">
    <property type="entry name" value="Galactose-binding domain-like"/>
    <property type="match status" value="1"/>
</dbReference>
<dbReference type="EMBL" id="JAVYAA010000001">
    <property type="protein sequence ID" value="MDT8975035.1"/>
    <property type="molecule type" value="Genomic_DNA"/>
</dbReference>
<name>A0AAJ2JU62_9BACL</name>
<dbReference type="Proteomes" id="UP001250538">
    <property type="component" value="Unassembled WGS sequence"/>
</dbReference>
<accession>A0AAJ2JU62</accession>
<reference evidence="2" key="1">
    <citation type="submission" date="2023-09" db="EMBL/GenBank/DDBJ databases">
        <title>Paenibacillus sp. chi10 Genome sequencing and assembly.</title>
        <authorList>
            <person name="Kim I."/>
        </authorList>
    </citation>
    <scope>NUCLEOTIDE SEQUENCE [LARGE SCALE GENOMIC DNA]</scope>
    <source>
        <strain evidence="2">chi10</strain>
    </source>
</reference>
<dbReference type="Gene3D" id="2.60.120.260">
    <property type="entry name" value="Galactose-binding domain-like"/>
    <property type="match status" value="1"/>
</dbReference>
<comment type="caution">
    <text evidence="1">The sequence shown here is derived from an EMBL/GenBank/DDBJ whole genome shotgun (WGS) entry which is preliminary data.</text>
</comment>
<dbReference type="InterPro" id="IPR008979">
    <property type="entry name" value="Galactose-bd-like_sf"/>
</dbReference>
<dbReference type="AlphaFoldDB" id="A0AAJ2JU62"/>
<evidence type="ECO:0000313" key="2">
    <source>
        <dbReference type="Proteomes" id="UP001250538"/>
    </source>
</evidence>
<organism evidence="1 2">
    <name type="scientific">Paenibacillus suaedae</name>
    <dbReference type="NCBI Taxonomy" id="3077233"/>
    <lineage>
        <taxon>Bacteria</taxon>
        <taxon>Bacillati</taxon>
        <taxon>Bacillota</taxon>
        <taxon>Bacilli</taxon>
        <taxon>Bacillales</taxon>
        <taxon>Paenibacillaceae</taxon>
        <taxon>Paenibacillus</taxon>
    </lineage>
</organism>
<keyword evidence="2" id="KW-1185">Reference proteome</keyword>
<dbReference type="RefSeq" id="WP_315742868.1">
    <property type="nucleotide sequence ID" value="NZ_JAVYAA010000001.1"/>
</dbReference>
<protein>
    <submittedName>
        <fullName evidence="1">Uncharacterized protein</fullName>
    </submittedName>
</protein>
<proteinExistence type="predicted"/>
<evidence type="ECO:0000313" key="1">
    <source>
        <dbReference type="EMBL" id="MDT8975035.1"/>
    </source>
</evidence>
<gene>
    <name evidence="1" type="ORF">RQP50_02120</name>
</gene>
<sequence>MFVPILPLFNENYSYKNGFEINASDYFTKPTYEYYPDKMCDGNYNTAWANTTFKKAYAKFQFPNEYIPQKITITSSVDASKAPKSFRLYGVSNDTIDLLNTFGLKQKDEEPAWIGCSLLLDVKNEGWKELEKKEWTFKNNKKFKALILYMYEKQGAWNGSSEYSISEFQCYEHVEKTYSLIKRKSDGKAVSITKRVKEFGGFSFNDINEKRNRFKLTSSNGIVEIYDIFRAIPRNNGYLLFGDDYYNGKLYMEFTVNWYNELAIGLVSKYTDGFGSVGVNNLLLHFSNNYYISFQGAEAIGERTIISSSPLASFQRVGMAMDLDNRIFEFFVDGKSYGKIKVRELPKPVIPIIYSPATSASDIGLHTETKFMPKGYKNIVSKKEYEYIVAELTENVSMNDYTKYGMHKGQKIEFDKPYNKEFIWSNKEEVLSEGKVFSYKFEAKENVQKIKLDEV</sequence>